<gene>
    <name evidence="1" type="ORF">UT14_C0003G0002</name>
</gene>
<accession>A0A0G0LLL6</accession>
<name>A0A0G0LLL6_9BACT</name>
<protein>
    <submittedName>
        <fullName evidence="1">Uncharacterized protein</fullName>
    </submittedName>
</protein>
<dbReference type="AlphaFoldDB" id="A0A0G0LLL6"/>
<sequence length="250" mass="28796">MSKRIKPRGRKLKNLSDPALAHSHAQGATVHFMLTAVDPKWGRYLYCQYRRYGLILNQSLKHYKKTIRLLNECRKLKVEEKSGFRNISDDLRDKLEISSMQFFVLTKLGLEYLVVEYQLAIKQIKEHRGESYTPPLDTDDLGDRLKILKEAIGVKSEIPTQIYTIFDRRDIVEHPTTDRLWEGSETGWKAVNLSWVLCGEIEGIIDPVVTFVNEFVEKVEAYIRDNPIPGTLTGLTRGLKAGEQYKKPTS</sequence>
<dbReference type="EMBL" id="LBVR01000003">
    <property type="protein sequence ID" value="KKQ92783.1"/>
    <property type="molecule type" value="Genomic_DNA"/>
</dbReference>
<evidence type="ECO:0000313" key="1">
    <source>
        <dbReference type="EMBL" id="KKQ92783.1"/>
    </source>
</evidence>
<comment type="caution">
    <text evidence="1">The sequence shown here is derived from an EMBL/GenBank/DDBJ whole genome shotgun (WGS) entry which is preliminary data.</text>
</comment>
<evidence type="ECO:0000313" key="2">
    <source>
        <dbReference type="Proteomes" id="UP000033841"/>
    </source>
</evidence>
<proteinExistence type="predicted"/>
<reference evidence="1 2" key="1">
    <citation type="journal article" date="2015" name="Nature">
        <title>rRNA introns, odd ribosomes, and small enigmatic genomes across a large radiation of phyla.</title>
        <authorList>
            <person name="Brown C.T."/>
            <person name="Hug L.A."/>
            <person name="Thomas B.C."/>
            <person name="Sharon I."/>
            <person name="Castelle C.J."/>
            <person name="Singh A."/>
            <person name="Wilkins M.J."/>
            <person name="Williams K.H."/>
            <person name="Banfield J.F."/>
        </authorList>
    </citation>
    <scope>NUCLEOTIDE SEQUENCE [LARGE SCALE GENOMIC DNA]</scope>
</reference>
<dbReference type="Proteomes" id="UP000033841">
    <property type="component" value="Unassembled WGS sequence"/>
</dbReference>
<organism evidence="1 2">
    <name type="scientific">Candidatus Shapirobacteria bacterium GW2011_GWE1_38_92</name>
    <dbReference type="NCBI Taxonomy" id="1618489"/>
    <lineage>
        <taxon>Bacteria</taxon>
        <taxon>Candidatus Shapironibacteriota</taxon>
    </lineage>
</organism>